<proteinExistence type="predicted"/>
<keyword evidence="3" id="KW-1185">Reference proteome</keyword>
<dbReference type="AlphaFoldDB" id="A0A4Y2KLJ8"/>
<comment type="caution">
    <text evidence="2">The sequence shown here is derived from an EMBL/GenBank/DDBJ whole genome shotgun (WGS) entry which is preliminary data.</text>
</comment>
<evidence type="ECO:0000313" key="3">
    <source>
        <dbReference type="Proteomes" id="UP000499080"/>
    </source>
</evidence>
<reference evidence="2 3" key="1">
    <citation type="journal article" date="2019" name="Sci. Rep.">
        <title>Orb-weaving spider Araneus ventricosus genome elucidates the spidroin gene catalogue.</title>
        <authorList>
            <person name="Kono N."/>
            <person name="Nakamura H."/>
            <person name="Ohtoshi R."/>
            <person name="Moran D.A.P."/>
            <person name="Shinohara A."/>
            <person name="Yoshida Y."/>
            <person name="Fujiwara M."/>
            <person name="Mori M."/>
            <person name="Tomita M."/>
            <person name="Arakawa K."/>
        </authorList>
    </citation>
    <scope>NUCLEOTIDE SEQUENCE [LARGE SCALE GENOMIC DNA]</scope>
</reference>
<feature type="compositionally biased region" description="Low complexity" evidence="1">
    <location>
        <begin position="28"/>
        <end position="38"/>
    </location>
</feature>
<sequence length="184" mass="20912">MFIGSVDVPETKRLKKLQMRKEQNTIRSSKQASAASASNYYSVENEGETEIEDAMEVKTAEDQEGTKDGPYTTFASKSFQQPTLTVQMDGAGHLWHFINSSRYLPEKYRDIIKQVISRNAYFAAPENLLLAMLTDNRCHIRTLAAWRIIKAREIGPGGNCVRRFVIPAVDFRATDYVDLIDWQA</sequence>
<evidence type="ECO:0000256" key="1">
    <source>
        <dbReference type="SAM" id="MobiDB-lite"/>
    </source>
</evidence>
<dbReference type="EMBL" id="BGPR01004689">
    <property type="protein sequence ID" value="GBN02263.1"/>
    <property type="molecule type" value="Genomic_DNA"/>
</dbReference>
<dbReference type="PANTHER" id="PTHR46409">
    <property type="entry name" value="HTH PSQ-TYPE DOMAIN-CONTAINING PROTEIN"/>
    <property type="match status" value="1"/>
</dbReference>
<name>A0A4Y2KLJ8_ARAVE</name>
<organism evidence="2 3">
    <name type="scientific">Araneus ventricosus</name>
    <name type="common">Orbweaver spider</name>
    <name type="synonym">Epeira ventricosa</name>
    <dbReference type="NCBI Taxonomy" id="182803"/>
    <lineage>
        <taxon>Eukaryota</taxon>
        <taxon>Metazoa</taxon>
        <taxon>Ecdysozoa</taxon>
        <taxon>Arthropoda</taxon>
        <taxon>Chelicerata</taxon>
        <taxon>Arachnida</taxon>
        <taxon>Araneae</taxon>
        <taxon>Araneomorphae</taxon>
        <taxon>Entelegynae</taxon>
        <taxon>Araneoidea</taxon>
        <taxon>Araneidae</taxon>
        <taxon>Araneus</taxon>
    </lineage>
</organism>
<accession>A0A4Y2KLJ8</accession>
<gene>
    <name evidence="2" type="ORF">AVEN_209041_1</name>
</gene>
<protein>
    <submittedName>
        <fullName evidence="2">Uncharacterized protein</fullName>
    </submittedName>
</protein>
<dbReference type="Proteomes" id="UP000499080">
    <property type="component" value="Unassembled WGS sequence"/>
</dbReference>
<evidence type="ECO:0000313" key="2">
    <source>
        <dbReference type="EMBL" id="GBN02263.1"/>
    </source>
</evidence>
<feature type="region of interest" description="Disordered" evidence="1">
    <location>
        <begin position="17"/>
        <end position="49"/>
    </location>
</feature>
<dbReference type="PANTHER" id="PTHR46409:SF1">
    <property type="entry name" value="HTH PSQ-TYPE DOMAIN-CONTAINING PROTEIN"/>
    <property type="match status" value="1"/>
</dbReference>